<keyword evidence="2 5" id="KW-0813">Transport</keyword>
<dbReference type="GO" id="GO:0007155">
    <property type="term" value="P:cell adhesion"/>
    <property type="evidence" value="ECO:0007669"/>
    <property type="project" value="InterPro"/>
</dbReference>
<dbReference type="RefSeq" id="WP_073822104.1">
    <property type="nucleotide sequence ID" value="NZ_MQVS01000001.1"/>
</dbReference>
<accession>A0A1Q5PYZ8</accession>
<keyword evidence="3" id="KW-0479">Metal-binding</keyword>
<name>A0A1Q5PYZ8_9ACTO</name>
<evidence type="ECO:0000256" key="1">
    <source>
        <dbReference type="ARBA" id="ARBA00004196"/>
    </source>
</evidence>
<feature type="signal peptide" evidence="6">
    <location>
        <begin position="1"/>
        <end position="28"/>
    </location>
</feature>
<dbReference type="PROSITE" id="PS51257">
    <property type="entry name" value="PROKAR_LIPOPROTEIN"/>
    <property type="match status" value="1"/>
</dbReference>
<keyword evidence="8" id="KW-1185">Reference proteome</keyword>
<comment type="similarity">
    <text evidence="5">Belongs to the bacterial solute-binding protein 9 family.</text>
</comment>
<proteinExistence type="inferred from homology"/>
<comment type="subcellular location">
    <subcellularLocation>
        <location evidence="1">Cell envelope</location>
    </subcellularLocation>
</comment>
<evidence type="ECO:0000256" key="4">
    <source>
        <dbReference type="ARBA" id="ARBA00022729"/>
    </source>
</evidence>
<dbReference type="OrthoDB" id="9810636at2"/>
<evidence type="ECO:0000313" key="8">
    <source>
        <dbReference type="Proteomes" id="UP000185612"/>
    </source>
</evidence>
<feature type="chain" id="PRO_5012795790" evidence="6">
    <location>
        <begin position="29"/>
        <end position="322"/>
    </location>
</feature>
<dbReference type="PRINTS" id="PR00691">
    <property type="entry name" value="ADHESINB"/>
</dbReference>
<dbReference type="Pfam" id="PF01297">
    <property type="entry name" value="ZnuA"/>
    <property type="match status" value="1"/>
</dbReference>
<evidence type="ECO:0000256" key="5">
    <source>
        <dbReference type="RuleBase" id="RU003512"/>
    </source>
</evidence>
<dbReference type="GO" id="GO:0046872">
    <property type="term" value="F:metal ion binding"/>
    <property type="evidence" value="ECO:0007669"/>
    <property type="project" value="UniProtKB-KW"/>
</dbReference>
<dbReference type="EMBL" id="MQVS01000001">
    <property type="protein sequence ID" value="OKL52590.1"/>
    <property type="molecule type" value="Genomic_DNA"/>
</dbReference>
<dbReference type="InParanoid" id="A0A1Q5PYZ8"/>
<sequence length="322" mass="34542">MRAFSRPKLAAALAAASLALVACGGTSADDGKMSGEDGTGAADKLTVFATTGYLADAVHNIAPEAEVITMVGPGGDPHTYQPSTKDIETMQKADLVAWNGLHLEAQMLDQLQSLGDKQIAVGEMLPKENLLDWPEEDEHGNPLHDPHIWNSPDNWSLVVGYLGDKLAEIDTKNAETYKKNAKDYQQQIADMKSAAEAKLSTIPAPRLLITGHDAFNYLGKTFNLEIKATDFVSSEAALSPQDLSNLAKEIAEKKVPVIFQDNLANPQAITSLKEAIQANNWKVEVSDKELFADSLGAEAGVDTYLGVFNHNVEAITTALGGK</sequence>
<evidence type="ECO:0000256" key="3">
    <source>
        <dbReference type="ARBA" id="ARBA00022723"/>
    </source>
</evidence>
<dbReference type="InterPro" id="IPR006127">
    <property type="entry name" value="ZnuA-like"/>
</dbReference>
<dbReference type="InterPro" id="IPR006129">
    <property type="entry name" value="AdhesinB"/>
</dbReference>
<dbReference type="PRINTS" id="PR00690">
    <property type="entry name" value="ADHESNFAMILY"/>
</dbReference>
<dbReference type="SUPFAM" id="SSF53807">
    <property type="entry name" value="Helical backbone' metal receptor"/>
    <property type="match status" value="1"/>
</dbReference>
<evidence type="ECO:0000256" key="2">
    <source>
        <dbReference type="ARBA" id="ARBA00022448"/>
    </source>
</evidence>
<gene>
    <name evidence="7" type="ORF">BSZ40_00265</name>
</gene>
<organism evidence="7 8">
    <name type="scientific">Buchananella hordeovulneris</name>
    <dbReference type="NCBI Taxonomy" id="52770"/>
    <lineage>
        <taxon>Bacteria</taxon>
        <taxon>Bacillati</taxon>
        <taxon>Actinomycetota</taxon>
        <taxon>Actinomycetes</taxon>
        <taxon>Actinomycetales</taxon>
        <taxon>Actinomycetaceae</taxon>
        <taxon>Buchananella</taxon>
    </lineage>
</organism>
<dbReference type="InterPro" id="IPR050492">
    <property type="entry name" value="Bact_metal-bind_prot9"/>
</dbReference>
<dbReference type="PANTHER" id="PTHR42953">
    <property type="entry name" value="HIGH-AFFINITY ZINC UPTAKE SYSTEM PROTEIN ZNUA-RELATED"/>
    <property type="match status" value="1"/>
</dbReference>
<dbReference type="STRING" id="52770.BSZ40_00265"/>
<dbReference type="PANTHER" id="PTHR42953:SF1">
    <property type="entry name" value="METAL-BINDING PROTEIN HI_0362-RELATED"/>
    <property type="match status" value="1"/>
</dbReference>
<dbReference type="Proteomes" id="UP000185612">
    <property type="component" value="Unassembled WGS sequence"/>
</dbReference>
<reference evidence="8" key="1">
    <citation type="submission" date="2016-12" db="EMBL/GenBank/DDBJ databases">
        <authorList>
            <person name="Meng X."/>
        </authorList>
    </citation>
    <scope>NUCLEOTIDE SEQUENCE [LARGE SCALE GENOMIC DNA]</scope>
    <source>
        <strain evidence="8">DSM 20732</strain>
    </source>
</reference>
<dbReference type="InterPro" id="IPR006128">
    <property type="entry name" value="Lipoprotein_PsaA-like"/>
</dbReference>
<protein>
    <submittedName>
        <fullName evidence="7">Zinc ABC transporter substrate-binding protein</fullName>
    </submittedName>
</protein>
<keyword evidence="4 6" id="KW-0732">Signal</keyword>
<comment type="caution">
    <text evidence="7">The sequence shown here is derived from an EMBL/GenBank/DDBJ whole genome shotgun (WGS) entry which is preliminary data.</text>
</comment>
<dbReference type="Gene3D" id="3.40.50.1980">
    <property type="entry name" value="Nitrogenase molybdenum iron protein domain"/>
    <property type="match status" value="2"/>
</dbReference>
<dbReference type="GO" id="GO:0030313">
    <property type="term" value="C:cell envelope"/>
    <property type="evidence" value="ECO:0007669"/>
    <property type="project" value="UniProtKB-SubCell"/>
</dbReference>
<evidence type="ECO:0000256" key="6">
    <source>
        <dbReference type="SAM" id="SignalP"/>
    </source>
</evidence>
<dbReference type="AlphaFoldDB" id="A0A1Q5PYZ8"/>
<evidence type="ECO:0000313" key="7">
    <source>
        <dbReference type="EMBL" id="OKL52590.1"/>
    </source>
</evidence>
<dbReference type="GO" id="GO:0030001">
    <property type="term" value="P:metal ion transport"/>
    <property type="evidence" value="ECO:0007669"/>
    <property type="project" value="InterPro"/>
</dbReference>